<dbReference type="InterPro" id="IPR013783">
    <property type="entry name" value="Ig-like_fold"/>
</dbReference>
<dbReference type="EMBL" id="JASNVP010000001">
    <property type="protein sequence ID" value="MDK4324912.1"/>
    <property type="molecule type" value="Genomic_DNA"/>
</dbReference>
<protein>
    <submittedName>
        <fullName evidence="5">HtaA domain-containing protein</fullName>
    </submittedName>
</protein>
<evidence type="ECO:0000256" key="2">
    <source>
        <dbReference type="SAM" id="Phobius"/>
    </source>
</evidence>
<evidence type="ECO:0000256" key="3">
    <source>
        <dbReference type="SAM" id="SignalP"/>
    </source>
</evidence>
<keyword evidence="2" id="KW-0472">Membrane</keyword>
<proteinExistence type="predicted"/>
<dbReference type="Gene3D" id="2.60.40.10">
    <property type="entry name" value="Immunoglobulins"/>
    <property type="match status" value="1"/>
</dbReference>
<evidence type="ECO:0000313" key="6">
    <source>
        <dbReference type="Proteomes" id="UP001226160"/>
    </source>
</evidence>
<dbReference type="InterPro" id="IPR036179">
    <property type="entry name" value="Ig-like_dom_sf"/>
</dbReference>
<keyword evidence="3" id="KW-0732">Signal</keyword>
<feature type="region of interest" description="Disordered" evidence="1">
    <location>
        <begin position="826"/>
        <end position="863"/>
    </location>
</feature>
<keyword evidence="2" id="KW-0812">Transmembrane</keyword>
<keyword evidence="2" id="KW-1133">Transmembrane helix</keyword>
<dbReference type="AlphaFoldDB" id="A0AAP4BRA4"/>
<dbReference type="Proteomes" id="UP001226160">
    <property type="component" value="Unassembled WGS sequence"/>
</dbReference>
<evidence type="ECO:0000313" key="5">
    <source>
        <dbReference type="EMBL" id="MDK4324912.1"/>
    </source>
</evidence>
<feature type="domain" description="Htaa" evidence="4">
    <location>
        <begin position="62"/>
        <end position="216"/>
    </location>
</feature>
<sequence length="913" mass="99118">MFKAYRWLRDASSTIMLISCALLSLFAVTIASSAVAPNAIAQETQNINENKPAENLIDVSGGSITWGILKSWREYVGTDHITTSGGVEVLPSGEFSWPITSGTFDPKTNSLRLHTSGEVRFRKYEQEDASTLLDSTFKDVSIVISPEKQSIELSYSGNKRSDGEREEASGTYASLNIADTNPQQVDGTTTWDRIPAVQSDLVSLYKIGTPIDPVTINYQGPGGKPNTSRPELAAGIPLLRPGTSWASGSTSDQPFAVYSDADKNALMVAEMDNISSQNPAVMLRRLDSELNEVASVRLPIDHQSSARFAYDGENKAFYFTDFSIGEDRTEIRNVTIKKAQFRPESQSFEIATAAEIPDNPDRRRIGSMVWDSYQQEVVLAFDTATNSPRRVDFVFVSAVDGSISEEQMELRGRNLGETSDFTISPSMFGFEEVPDQNLIPMPDGTYIAAFGGTYITANNNSRKGMPAFLLERFGKKVWPKAIDNTVPVNQAPTGTSYSLAMPLTSNKILLSTGELFYGDLQVVTEEDEEAEAGPAFTLPDWQNTAVFGAVEDSERNFQYLLGRDKALSVLRNEKLIHQYRFPDTAHQNFTPLAPFPLSLLADGSVVFQGVEPGTNKPSLRKFELAGVTPSFQTHPADVSVNLGRESNGTASLSATATATDLETSRVWQIQRAGEDSFTDISGHEGDEVDLGVTVADDGARIRAVERTEQGDIASQPATISVSGAPQISEHPSPVKVEAGQKASFRAEFANAPAIETVIWQLQHNGVWLDINADDDVIISTEQNVSTLDFLSATPEIDGLRIRAKAINPSGDNYTNAATLTVGAQQEDGVVGEGTDETTAPAAGTDLENEKQPDDGAGAESGNENTTKIPWWTILFGATTSIGAIIAAIATVFNLVLNVYPQLRQVFPPLPWIK</sequence>
<accession>A0AAP4BRA4</accession>
<evidence type="ECO:0000259" key="4">
    <source>
        <dbReference type="Pfam" id="PF04213"/>
    </source>
</evidence>
<dbReference type="RefSeq" id="WP_284589360.1">
    <property type="nucleotide sequence ID" value="NZ_JASNVP010000001.1"/>
</dbReference>
<feature type="signal peptide" evidence="3">
    <location>
        <begin position="1"/>
        <end position="36"/>
    </location>
</feature>
<dbReference type="SUPFAM" id="SSF48726">
    <property type="entry name" value="Immunoglobulin"/>
    <property type="match status" value="1"/>
</dbReference>
<organism evidence="5 6">
    <name type="scientific">Corynebacterium propinquum</name>
    <dbReference type="NCBI Taxonomy" id="43769"/>
    <lineage>
        <taxon>Bacteria</taxon>
        <taxon>Bacillati</taxon>
        <taxon>Actinomycetota</taxon>
        <taxon>Actinomycetes</taxon>
        <taxon>Mycobacteriales</taxon>
        <taxon>Corynebacteriaceae</taxon>
        <taxon>Corynebacterium</taxon>
    </lineage>
</organism>
<reference evidence="5" key="1">
    <citation type="submission" date="2023-05" db="EMBL/GenBank/DDBJ databases">
        <title>Metabolic capabilities are highly conserved among human nasal-associated Corynebacterium species in pangenomic analyses.</title>
        <authorList>
            <person name="Tran T.H."/>
            <person name="Roberts A.Q."/>
            <person name="Escapa I.F."/>
            <person name="Gao W."/>
            <person name="Conlan S."/>
            <person name="Kong H."/>
            <person name="Segre J.A."/>
            <person name="Kelly M.S."/>
            <person name="Lemon K.P."/>
        </authorList>
    </citation>
    <scope>NUCLEOTIDE SEQUENCE</scope>
    <source>
        <strain evidence="5">KPL2654</strain>
    </source>
</reference>
<name>A0AAP4BRA4_9CORY</name>
<dbReference type="GO" id="GO:0005975">
    <property type="term" value="P:carbohydrate metabolic process"/>
    <property type="evidence" value="ECO:0007669"/>
    <property type="project" value="UniProtKB-ARBA"/>
</dbReference>
<evidence type="ECO:0000256" key="1">
    <source>
        <dbReference type="SAM" id="MobiDB-lite"/>
    </source>
</evidence>
<dbReference type="InterPro" id="IPR007331">
    <property type="entry name" value="Htaa"/>
</dbReference>
<dbReference type="Pfam" id="PF04213">
    <property type="entry name" value="HtaA"/>
    <property type="match status" value="1"/>
</dbReference>
<gene>
    <name evidence="5" type="ORF">QPX54_00025</name>
</gene>
<feature type="transmembrane region" description="Helical" evidence="2">
    <location>
        <begin position="870"/>
        <end position="896"/>
    </location>
</feature>
<feature type="chain" id="PRO_5042878533" evidence="3">
    <location>
        <begin position="37"/>
        <end position="913"/>
    </location>
</feature>
<comment type="caution">
    <text evidence="5">The sequence shown here is derived from an EMBL/GenBank/DDBJ whole genome shotgun (WGS) entry which is preliminary data.</text>
</comment>